<evidence type="ECO:0000313" key="1">
    <source>
        <dbReference type="EMBL" id="GAH23410.1"/>
    </source>
</evidence>
<organism evidence="1">
    <name type="scientific">marine sediment metagenome</name>
    <dbReference type="NCBI Taxonomy" id="412755"/>
    <lineage>
        <taxon>unclassified sequences</taxon>
        <taxon>metagenomes</taxon>
        <taxon>ecological metagenomes</taxon>
    </lineage>
</organism>
<sequence length="31" mass="3912">KVIEWLRKNKMIFAFHNSHKSELMKDHEEWV</sequence>
<gene>
    <name evidence="1" type="ORF">S01H4_67470</name>
</gene>
<proteinExistence type="predicted"/>
<reference evidence="1" key="1">
    <citation type="journal article" date="2014" name="Front. Microbiol.">
        <title>High frequency of phylogenetically diverse reductive dehalogenase-homologous genes in deep subseafloor sedimentary metagenomes.</title>
        <authorList>
            <person name="Kawai M."/>
            <person name="Futagami T."/>
            <person name="Toyoda A."/>
            <person name="Takaki Y."/>
            <person name="Nishi S."/>
            <person name="Hori S."/>
            <person name="Arai W."/>
            <person name="Tsubouchi T."/>
            <person name="Morono Y."/>
            <person name="Uchiyama I."/>
            <person name="Ito T."/>
            <person name="Fujiyama A."/>
            <person name="Inagaki F."/>
            <person name="Takami H."/>
        </authorList>
    </citation>
    <scope>NUCLEOTIDE SEQUENCE</scope>
    <source>
        <strain evidence="1">Expedition CK06-06</strain>
    </source>
</reference>
<feature type="non-terminal residue" evidence="1">
    <location>
        <position position="1"/>
    </location>
</feature>
<name>X1ESX5_9ZZZZ</name>
<feature type="non-terminal residue" evidence="1">
    <location>
        <position position="31"/>
    </location>
</feature>
<dbReference type="AlphaFoldDB" id="X1ESX5"/>
<accession>X1ESX5</accession>
<protein>
    <submittedName>
        <fullName evidence="1">Uncharacterized protein</fullName>
    </submittedName>
</protein>
<comment type="caution">
    <text evidence="1">The sequence shown here is derived from an EMBL/GenBank/DDBJ whole genome shotgun (WGS) entry which is preliminary data.</text>
</comment>
<dbReference type="EMBL" id="BART01042472">
    <property type="protein sequence ID" value="GAH23410.1"/>
    <property type="molecule type" value="Genomic_DNA"/>
</dbReference>